<evidence type="ECO:0000313" key="3">
    <source>
        <dbReference type="Proteomes" id="UP001183535"/>
    </source>
</evidence>
<reference evidence="3" key="1">
    <citation type="submission" date="2023-07" db="EMBL/GenBank/DDBJ databases">
        <title>30 novel species of actinomycetes from the DSMZ collection.</title>
        <authorList>
            <person name="Nouioui I."/>
        </authorList>
    </citation>
    <scope>NUCLEOTIDE SEQUENCE [LARGE SCALE GENOMIC DNA]</scope>
    <source>
        <strain evidence="3">DSM 41981</strain>
    </source>
</reference>
<dbReference type="InterPro" id="IPR001387">
    <property type="entry name" value="Cro/C1-type_HTH"/>
</dbReference>
<dbReference type="Pfam" id="PF13560">
    <property type="entry name" value="HTH_31"/>
    <property type="match status" value="1"/>
</dbReference>
<gene>
    <name evidence="2" type="ORF">RM877_28180</name>
</gene>
<comment type="caution">
    <text evidence="2">The sequence shown here is derived from an EMBL/GenBank/DDBJ whole genome shotgun (WGS) entry which is preliminary data.</text>
</comment>
<proteinExistence type="predicted"/>
<dbReference type="SUPFAM" id="SSF47413">
    <property type="entry name" value="lambda repressor-like DNA-binding domains"/>
    <property type="match status" value="1"/>
</dbReference>
<evidence type="ECO:0000313" key="2">
    <source>
        <dbReference type="EMBL" id="MDT0438566.1"/>
    </source>
</evidence>
<dbReference type="EMBL" id="JAVRES010000018">
    <property type="protein sequence ID" value="MDT0438566.1"/>
    <property type="molecule type" value="Genomic_DNA"/>
</dbReference>
<dbReference type="PROSITE" id="PS50943">
    <property type="entry name" value="HTH_CROC1"/>
    <property type="match status" value="1"/>
</dbReference>
<dbReference type="InterPro" id="IPR010982">
    <property type="entry name" value="Lambda_DNA-bd_dom_sf"/>
</dbReference>
<name>A0ABD5EV24_9ACTN</name>
<dbReference type="InterPro" id="IPR043917">
    <property type="entry name" value="DUF5753"/>
</dbReference>
<dbReference type="Gene3D" id="1.10.260.40">
    <property type="entry name" value="lambda repressor-like DNA-binding domains"/>
    <property type="match status" value="1"/>
</dbReference>
<dbReference type="CDD" id="cd00093">
    <property type="entry name" value="HTH_XRE"/>
    <property type="match status" value="1"/>
</dbReference>
<dbReference type="AlphaFoldDB" id="A0ABD5EV24"/>
<sequence length="275" mass="31292">MPPRRVITGRSQEPRRRYAEELRLLRAERELSLRQLAETVGWDPSLFGKLESGATLGGPEVAQALDAFYGTPGLLLAMWEVAVADPMQFKERFRRYMALEAEAISLWHYGGSTIHGLLQTPQYARELLGAGGLEKGELDQQVEARMGRREVLERDDASPFRVILSEAVLCNSLRCDRDWREQVRYLLEVAERSNVTLYVVPYGTGLHGLMDTPVTFLRLPDGRTVAYAENVLRGELIEETSRVEDLQRRYDAIRDLALGPAESRMFMLRILEEVP</sequence>
<protein>
    <submittedName>
        <fullName evidence="2">Helix-turn-helix transcriptional regulator</fullName>
    </submittedName>
</protein>
<organism evidence="2 3">
    <name type="scientific">Streptomyces doudnae</name>
    <dbReference type="NCBI Taxonomy" id="3075536"/>
    <lineage>
        <taxon>Bacteria</taxon>
        <taxon>Bacillati</taxon>
        <taxon>Actinomycetota</taxon>
        <taxon>Actinomycetes</taxon>
        <taxon>Kitasatosporales</taxon>
        <taxon>Streptomycetaceae</taxon>
        <taxon>Streptomyces</taxon>
    </lineage>
</organism>
<evidence type="ECO:0000259" key="1">
    <source>
        <dbReference type="PROSITE" id="PS50943"/>
    </source>
</evidence>
<feature type="domain" description="HTH cro/C1-type" evidence="1">
    <location>
        <begin position="22"/>
        <end position="75"/>
    </location>
</feature>
<dbReference type="SMART" id="SM00530">
    <property type="entry name" value="HTH_XRE"/>
    <property type="match status" value="1"/>
</dbReference>
<dbReference type="Proteomes" id="UP001183535">
    <property type="component" value="Unassembled WGS sequence"/>
</dbReference>
<keyword evidence="3" id="KW-1185">Reference proteome</keyword>
<dbReference type="Pfam" id="PF19054">
    <property type="entry name" value="DUF5753"/>
    <property type="match status" value="1"/>
</dbReference>
<dbReference type="RefSeq" id="WP_093835678.1">
    <property type="nucleotide sequence ID" value="NZ_JAVRES010000018.1"/>
</dbReference>
<accession>A0ABD5EV24</accession>